<dbReference type="PRINTS" id="PR00244">
    <property type="entry name" value="NEUROKININR"/>
</dbReference>
<comment type="caution">
    <text evidence="9">The sequence shown here is derived from an EMBL/GenBank/DDBJ whole genome shotgun (WGS) entry which is preliminary data.</text>
</comment>
<feature type="compositionally biased region" description="Basic and acidic residues" evidence="7">
    <location>
        <begin position="99"/>
        <end position="108"/>
    </location>
</feature>
<feature type="region of interest" description="Disordered" evidence="7">
    <location>
        <begin position="1"/>
        <end position="25"/>
    </location>
</feature>
<keyword evidence="4" id="KW-0449">Lipoprotein</keyword>
<proteinExistence type="predicted"/>
<evidence type="ECO:0000256" key="2">
    <source>
        <dbReference type="ARBA" id="ARBA00022475"/>
    </source>
</evidence>
<keyword evidence="8" id="KW-1133">Transmembrane helix</keyword>
<evidence type="ECO:0000256" key="5">
    <source>
        <dbReference type="ARBA" id="ARBA00023170"/>
    </source>
</evidence>
<keyword evidence="8" id="KW-0472">Membrane</keyword>
<protein>
    <submittedName>
        <fullName evidence="9">Uncharacterized protein</fullName>
    </submittedName>
</protein>
<reference evidence="9 10" key="1">
    <citation type="submission" date="2023-05" db="EMBL/GenBank/DDBJ databases">
        <title>B98-5 Cell Line De Novo Hybrid Assembly: An Optical Mapping Approach.</title>
        <authorList>
            <person name="Kananen K."/>
            <person name="Auerbach J.A."/>
            <person name="Kautto E."/>
            <person name="Blachly J.S."/>
        </authorList>
    </citation>
    <scope>NUCLEOTIDE SEQUENCE [LARGE SCALE GENOMIC DNA]</scope>
    <source>
        <strain evidence="9">B95-8</strain>
        <tissue evidence="9">Cell line</tissue>
    </source>
</reference>
<feature type="compositionally biased region" description="Polar residues" evidence="7">
    <location>
        <begin position="1"/>
        <end position="19"/>
    </location>
</feature>
<accession>A0ABQ9U7I3</accession>
<evidence type="ECO:0000256" key="8">
    <source>
        <dbReference type="SAM" id="Phobius"/>
    </source>
</evidence>
<keyword evidence="4" id="KW-0564">Palmitate</keyword>
<keyword evidence="10" id="KW-1185">Reference proteome</keyword>
<evidence type="ECO:0000313" key="10">
    <source>
        <dbReference type="Proteomes" id="UP001266305"/>
    </source>
</evidence>
<evidence type="ECO:0000256" key="6">
    <source>
        <dbReference type="ARBA" id="ARBA00023224"/>
    </source>
</evidence>
<feature type="region of interest" description="Disordered" evidence="7">
    <location>
        <begin position="73"/>
        <end position="108"/>
    </location>
</feature>
<name>A0ABQ9U7I3_SAGOE</name>
<feature type="transmembrane region" description="Helical" evidence="8">
    <location>
        <begin position="39"/>
        <end position="59"/>
    </location>
</feature>
<evidence type="ECO:0000256" key="4">
    <source>
        <dbReference type="ARBA" id="ARBA00023139"/>
    </source>
</evidence>
<dbReference type="InterPro" id="IPR001681">
    <property type="entry name" value="Neurokn_rcpt"/>
</dbReference>
<evidence type="ECO:0000256" key="1">
    <source>
        <dbReference type="ARBA" id="ARBA00004651"/>
    </source>
</evidence>
<feature type="compositionally biased region" description="Basic and acidic residues" evidence="7">
    <location>
        <begin position="75"/>
        <end position="84"/>
    </location>
</feature>
<dbReference type="PANTHER" id="PTHR46925:SF4">
    <property type="entry name" value="SUBSTANCE-P RECEPTOR"/>
    <property type="match status" value="1"/>
</dbReference>
<dbReference type="Gene3D" id="1.20.1070.10">
    <property type="entry name" value="Rhodopsin 7-helix transmembrane proteins"/>
    <property type="match status" value="1"/>
</dbReference>
<keyword evidence="3" id="KW-0297">G-protein coupled receptor</keyword>
<organism evidence="9 10">
    <name type="scientific">Saguinus oedipus</name>
    <name type="common">Cotton-top tamarin</name>
    <name type="synonym">Oedipomidas oedipus</name>
    <dbReference type="NCBI Taxonomy" id="9490"/>
    <lineage>
        <taxon>Eukaryota</taxon>
        <taxon>Metazoa</taxon>
        <taxon>Chordata</taxon>
        <taxon>Craniata</taxon>
        <taxon>Vertebrata</taxon>
        <taxon>Euteleostomi</taxon>
        <taxon>Mammalia</taxon>
        <taxon>Eutheria</taxon>
        <taxon>Euarchontoglires</taxon>
        <taxon>Primates</taxon>
        <taxon>Haplorrhini</taxon>
        <taxon>Platyrrhini</taxon>
        <taxon>Cebidae</taxon>
        <taxon>Callitrichinae</taxon>
        <taxon>Saguinus</taxon>
    </lineage>
</organism>
<dbReference type="EMBL" id="JASSZA010000015">
    <property type="protein sequence ID" value="KAK2092724.1"/>
    <property type="molecule type" value="Genomic_DNA"/>
</dbReference>
<keyword evidence="8" id="KW-0812">Transmembrane</keyword>
<gene>
    <name evidence="9" type="ORF">P7K49_029253</name>
</gene>
<keyword evidence="2" id="KW-1003">Cell membrane</keyword>
<comment type="subcellular location">
    <subcellularLocation>
        <location evidence="1">Cell membrane</location>
        <topology evidence="1">Multi-pass membrane protein</topology>
    </subcellularLocation>
</comment>
<dbReference type="PANTHER" id="PTHR46925">
    <property type="entry name" value="G-PROTEIN COUPLED RECEPTOR TKR-1-RELATED"/>
    <property type="match status" value="1"/>
</dbReference>
<keyword evidence="5" id="KW-0675">Receptor</keyword>
<sequence>MSKSQSTNSLTQACSSSLGPHTRDSHLHYRIRPGQKSKYHICVTVLIYFLPLLVIGYAYTVVGITLWASEIPGDSSDRYHEQVSAKRKVSRGQAALTHPDWHRQQAVE</sequence>
<keyword evidence="6" id="KW-0807">Transducer</keyword>
<evidence type="ECO:0000256" key="7">
    <source>
        <dbReference type="SAM" id="MobiDB-lite"/>
    </source>
</evidence>
<evidence type="ECO:0000256" key="3">
    <source>
        <dbReference type="ARBA" id="ARBA00023040"/>
    </source>
</evidence>
<evidence type="ECO:0000313" key="9">
    <source>
        <dbReference type="EMBL" id="KAK2092724.1"/>
    </source>
</evidence>
<dbReference type="Proteomes" id="UP001266305">
    <property type="component" value="Unassembled WGS sequence"/>
</dbReference>